<keyword evidence="10" id="KW-1185">Reference proteome</keyword>
<name>A0A2U9S5Y3_9PROT</name>
<evidence type="ECO:0000256" key="5">
    <source>
        <dbReference type="ARBA" id="ARBA00023065"/>
    </source>
</evidence>
<keyword evidence="3 8" id="KW-0812">Transmembrane</keyword>
<keyword evidence="2" id="KW-0813">Transport</keyword>
<evidence type="ECO:0000256" key="7">
    <source>
        <dbReference type="ARBA" id="ARBA00023214"/>
    </source>
</evidence>
<evidence type="ECO:0000256" key="2">
    <source>
        <dbReference type="ARBA" id="ARBA00022448"/>
    </source>
</evidence>
<comment type="subcellular location">
    <subcellularLocation>
        <location evidence="1">Membrane</location>
        <topology evidence="1">Multi-pass membrane protein</topology>
    </subcellularLocation>
</comment>
<feature type="transmembrane region" description="Helical" evidence="8">
    <location>
        <begin position="270"/>
        <end position="287"/>
    </location>
</feature>
<feature type="transmembrane region" description="Helical" evidence="8">
    <location>
        <begin position="195"/>
        <end position="215"/>
    </location>
</feature>
<feature type="transmembrane region" description="Helical" evidence="8">
    <location>
        <begin position="362"/>
        <end position="380"/>
    </location>
</feature>
<evidence type="ECO:0000256" key="8">
    <source>
        <dbReference type="SAM" id="Phobius"/>
    </source>
</evidence>
<keyword evidence="5" id="KW-0406">Ion transport</keyword>
<dbReference type="EMBL" id="CP029829">
    <property type="protein sequence ID" value="AWU94965.1"/>
    <property type="molecule type" value="Genomic_DNA"/>
</dbReference>
<dbReference type="PANTHER" id="PTHR45711:SF6">
    <property type="entry name" value="CHLORIDE CHANNEL PROTEIN"/>
    <property type="match status" value="1"/>
</dbReference>
<dbReference type="NCBIfam" id="NF003640">
    <property type="entry name" value="PRK05277.1"/>
    <property type="match status" value="1"/>
</dbReference>
<feature type="transmembrane region" description="Helical" evidence="8">
    <location>
        <begin position="307"/>
        <end position="327"/>
    </location>
</feature>
<proteinExistence type="predicted"/>
<protein>
    <submittedName>
        <fullName evidence="9">H(+)/Cl(-) exchange transporter ClcA</fullName>
    </submittedName>
</protein>
<dbReference type="CDD" id="cd01031">
    <property type="entry name" value="EriC"/>
    <property type="match status" value="1"/>
</dbReference>
<sequence>MHHPVPAGPKSTGQRGQGWYLVLAMVVGVLAGTIGSLFHLAIDALLHWPAQLHGLVDGPLLVLLTALITMSVTVGVMALVRRAAPEAGGSGVQEVEGAMEGLREVHGERVLPVKFIGGAAAIGSGLVLGREGPTIHIGASVAAILAARFQLDATKRSGLLAAGAGAGLACAFNAPVSGVLFVIEETRQQFPYRSDTYMAVIIAAVLATVMTQWIGGTAPDLSLPAPKTPLTMLPLFVLLGCLLGGLGVVLNAGILKALAFAAAVQKKAPYLYPAAVGFVVGALLSLFPATVTGGEAVLPALVREPPGVLVLLALATVRFCTSIGSYSTGVPGGIFAPILSLAGCVGLAFAGLAGMVAPHAGIIPATFAVAAMGGLFTASVRSPMVGVVLTLELTGAFEVAMPLLATCLSANLAAQWLGGKPIYHQLLDRTLILAGIEPPAKPAKGE</sequence>
<dbReference type="SUPFAM" id="SSF81340">
    <property type="entry name" value="Clc chloride channel"/>
    <property type="match status" value="1"/>
</dbReference>
<dbReference type="AlphaFoldDB" id="A0A2U9S5Y3"/>
<dbReference type="Proteomes" id="UP000249605">
    <property type="component" value="Chromosome"/>
</dbReference>
<gene>
    <name evidence="9" type="ORF">DM194_12320</name>
</gene>
<reference evidence="9 10" key="1">
    <citation type="journal article" date="2019" name="Int. J. Syst. Evol. Microbiol.">
        <title>Azospirillum ramasamyi sp. nov., a novel diazotrophic bacterium isolated from fermented bovine products.</title>
        <authorList>
            <person name="Anandham R."/>
            <person name="Heo J."/>
            <person name="Krishnamoorthy R."/>
            <person name="SenthilKumar M."/>
            <person name="Gopal N.O."/>
            <person name="Kim S.J."/>
            <person name="Kwon S.W."/>
        </authorList>
    </citation>
    <scope>NUCLEOTIDE SEQUENCE [LARGE SCALE GENOMIC DNA]</scope>
    <source>
        <strain evidence="9 10">M2T2B2</strain>
    </source>
</reference>
<feature type="transmembrane region" description="Helical" evidence="8">
    <location>
        <begin position="157"/>
        <end position="183"/>
    </location>
</feature>
<dbReference type="GO" id="GO:0005247">
    <property type="term" value="F:voltage-gated chloride channel activity"/>
    <property type="evidence" value="ECO:0007669"/>
    <property type="project" value="TreeGrafter"/>
</dbReference>
<dbReference type="PRINTS" id="PR00762">
    <property type="entry name" value="CLCHANNEL"/>
</dbReference>
<evidence type="ECO:0000313" key="9">
    <source>
        <dbReference type="EMBL" id="AWU94965.1"/>
    </source>
</evidence>
<feature type="transmembrane region" description="Helical" evidence="8">
    <location>
        <begin position="235"/>
        <end position="258"/>
    </location>
</feature>
<evidence type="ECO:0000256" key="3">
    <source>
        <dbReference type="ARBA" id="ARBA00022692"/>
    </source>
</evidence>
<keyword evidence="4 8" id="KW-1133">Transmembrane helix</keyword>
<dbReference type="GO" id="GO:0005886">
    <property type="term" value="C:plasma membrane"/>
    <property type="evidence" value="ECO:0007669"/>
    <property type="project" value="TreeGrafter"/>
</dbReference>
<dbReference type="OrthoDB" id="9767361at2"/>
<evidence type="ECO:0000313" key="10">
    <source>
        <dbReference type="Proteomes" id="UP000249605"/>
    </source>
</evidence>
<keyword evidence="7" id="KW-0868">Chloride</keyword>
<dbReference type="InterPro" id="IPR014743">
    <property type="entry name" value="Cl-channel_core"/>
</dbReference>
<evidence type="ECO:0000256" key="6">
    <source>
        <dbReference type="ARBA" id="ARBA00023136"/>
    </source>
</evidence>
<keyword evidence="6 8" id="KW-0472">Membrane</keyword>
<organism evidence="9 10">
    <name type="scientific">Azospirillum ramasamyi</name>
    <dbReference type="NCBI Taxonomy" id="682998"/>
    <lineage>
        <taxon>Bacteria</taxon>
        <taxon>Pseudomonadati</taxon>
        <taxon>Pseudomonadota</taxon>
        <taxon>Alphaproteobacteria</taxon>
        <taxon>Rhodospirillales</taxon>
        <taxon>Azospirillaceae</taxon>
        <taxon>Azospirillum</taxon>
    </lineage>
</organism>
<dbReference type="InterPro" id="IPR001807">
    <property type="entry name" value="ClC"/>
</dbReference>
<dbReference type="Gene3D" id="1.10.3080.10">
    <property type="entry name" value="Clc chloride channel"/>
    <property type="match status" value="1"/>
</dbReference>
<dbReference type="KEGG" id="azm:DM194_12320"/>
<accession>A0A2U9S5Y3</accession>
<evidence type="ECO:0000256" key="1">
    <source>
        <dbReference type="ARBA" id="ARBA00004141"/>
    </source>
</evidence>
<dbReference type="PANTHER" id="PTHR45711">
    <property type="entry name" value="CHLORIDE CHANNEL PROTEIN"/>
    <property type="match status" value="1"/>
</dbReference>
<dbReference type="Pfam" id="PF00654">
    <property type="entry name" value="Voltage_CLC"/>
    <property type="match status" value="1"/>
</dbReference>
<feature type="transmembrane region" description="Helical" evidence="8">
    <location>
        <begin position="334"/>
        <end position="356"/>
    </location>
</feature>
<feature type="transmembrane region" description="Helical" evidence="8">
    <location>
        <begin position="60"/>
        <end position="80"/>
    </location>
</feature>
<feature type="transmembrane region" description="Helical" evidence="8">
    <location>
        <begin position="20"/>
        <end position="40"/>
    </location>
</feature>
<evidence type="ECO:0000256" key="4">
    <source>
        <dbReference type="ARBA" id="ARBA00022989"/>
    </source>
</evidence>